<evidence type="ECO:0000313" key="2">
    <source>
        <dbReference type="EMBL" id="MEU9576248.1"/>
    </source>
</evidence>
<name>A0ABV3EJ85_9ACTN</name>
<evidence type="ECO:0000313" key="3">
    <source>
        <dbReference type="Proteomes" id="UP001551584"/>
    </source>
</evidence>
<comment type="caution">
    <text evidence="2">The sequence shown here is derived from an EMBL/GenBank/DDBJ whole genome shotgun (WGS) entry which is preliminary data.</text>
</comment>
<proteinExistence type="predicted"/>
<dbReference type="Proteomes" id="UP001551584">
    <property type="component" value="Unassembled WGS sequence"/>
</dbReference>
<feature type="domain" description="Gene product 88" evidence="1">
    <location>
        <begin position="18"/>
        <end position="232"/>
    </location>
</feature>
<dbReference type="InterPro" id="IPR020290">
    <property type="entry name" value="Gp88"/>
</dbReference>
<dbReference type="EMBL" id="JBEZNA010000004">
    <property type="protein sequence ID" value="MEU9576248.1"/>
    <property type="molecule type" value="Genomic_DNA"/>
</dbReference>
<organism evidence="2 3">
    <name type="scientific">Streptomyces chilikensis</name>
    <dbReference type="NCBI Taxonomy" id="1194079"/>
    <lineage>
        <taxon>Bacteria</taxon>
        <taxon>Bacillati</taxon>
        <taxon>Actinomycetota</taxon>
        <taxon>Actinomycetes</taxon>
        <taxon>Kitasatosporales</taxon>
        <taxon>Streptomycetaceae</taxon>
        <taxon>Streptomyces</taxon>
    </lineage>
</organism>
<sequence>MPDSRPRRLLTQNSELRKIRVWNWTLPALATRLPDGRTISTCPSAGVCAQACFARAGAYRFPAVAARHVANLAYVVDDPQQWEWHMMWELREDRFQGAWVRVHDAGDFFSDAYLAAWMRIMRTSPNTGFYAYTKEIARFRRMVEPDPPPNFRWVYSWGGRDDDLLTPEDRTVDVFPDEESIEAAGWHSQHDSDLLSVLGPPNVACPANNIPQLLKRQAGRTFREWQTEVDARRAEKKSRHSP</sequence>
<accession>A0ABV3EJ85</accession>
<protein>
    <recommendedName>
        <fullName evidence="1">Gene product 88 domain-containing protein</fullName>
    </recommendedName>
</protein>
<reference evidence="2 3" key="1">
    <citation type="submission" date="2024-06" db="EMBL/GenBank/DDBJ databases">
        <title>The Natural Products Discovery Center: Release of the First 8490 Sequenced Strains for Exploring Actinobacteria Biosynthetic Diversity.</title>
        <authorList>
            <person name="Kalkreuter E."/>
            <person name="Kautsar S.A."/>
            <person name="Yang D."/>
            <person name="Bader C.D."/>
            <person name="Teijaro C.N."/>
            <person name="Fluegel L."/>
            <person name="Davis C.M."/>
            <person name="Simpson J.R."/>
            <person name="Lauterbach L."/>
            <person name="Steele A.D."/>
            <person name="Gui C."/>
            <person name="Meng S."/>
            <person name="Li G."/>
            <person name="Viehrig K."/>
            <person name="Ye F."/>
            <person name="Su P."/>
            <person name="Kiefer A.F."/>
            <person name="Nichols A."/>
            <person name="Cepeda A.J."/>
            <person name="Yan W."/>
            <person name="Fan B."/>
            <person name="Jiang Y."/>
            <person name="Adhikari A."/>
            <person name="Zheng C.-J."/>
            <person name="Schuster L."/>
            <person name="Cowan T.M."/>
            <person name="Smanski M.J."/>
            <person name="Chevrette M.G."/>
            <person name="De Carvalho L.P.S."/>
            <person name="Shen B."/>
        </authorList>
    </citation>
    <scope>NUCLEOTIDE SEQUENCE [LARGE SCALE GENOMIC DNA]</scope>
    <source>
        <strain evidence="2 3">NPDC048117</strain>
    </source>
</reference>
<keyword evidence="3" id="KW-1185">Reference proteome</keyword>
<dbReference type="Pfam" id="PF17338">
    <property type="entry name" value="GP88"/>
    <property type="match status" value="1"/>
</dbReference>
<gene>
    <name evidence="2" type="ORF">AB0D95_02990</name>
</gene>
<evidence type="ECO:0000259" key="1">
    <source>
        <dbReference type="Pfam" id="PF17338"/>
    </source>
</evidence>